<name>A0A926DBV2_9FIRM</name>
<dbReference type="InterPro" id="IPR017016">
    <property type="entry name" value="UCP033595"/>
</dbReference>
<evidence type="ECO:0000313" key="2">
    <source>
        <dbReference type="Proteomes" id="UP000620366"/>
    </source>
</evidence>
<protein>
    <submittedName>
        <fullName evidence="1">Uncharacterized protein</fullName>
    </submittedName>
</protein>
<reference evidence="1" key="1">
    <citation type="submission" date="2020-08" db="EMBL/GenBank/DDBJ databases">
        <title>Genome public.</title>
        <authorList>
            <person name="Liu C."/>
            <person name="Sun Q."/>
        </authorList>
    </citation>
    <scope>NUCLEOTIDE SEQUENCE</scope>
    <source>
        <strain evidence="1">BX7</strain>
    </source>
</reference>
<evidence type="ECO:0000313" key="1">
    <source>
        <dbReference type="EMBL" id="MBC8535228.1"/>
    </source>
</evidence>
<gene>
    <name evidence="1" type="ORF">H8695_00755</name>
</gene>
<dbReference type="Pfam" id="PF20124">
    <property type="entry name" value="DUF6514"/>
    <property type="match status" value="1"/>
</dbReference>
<accession>A0A926DBV2</accession>
<proteinExistence type="predicted"/>
<sequence length="103" mass="11845">MTGIRLLRRREVVTDFEGTVTLDYYLVDTGTDQGEKSERHYGIQIAKYKSMDDYLEIESIRDVSPDRDEVTGLIESFADGTVTPMLLRDTLEEYYAARQTVLV</sequence>
<dbReference type="RefSeq" id="WP_249298864.1">
    <property type="nucleotide sequence ID" value="NZ_JACRSP010000001.1"/>
</dbReference>
<comment type="caution">
    <text evidence="1">The sequence shown here is derived from an EMBL/GenBank/DDBJ whole genome shotgun (WGS) entry which is preliminary data.</text>
</comment>
<dbReference type="EMBL" id="JACRSP010000001">
    <property type="protein sequence ID" value="MBC8535228.1"/>
    <property type="molecule type" value="Genomic_DNA"/>
</dbReference>
<dbReference type="AlphaFoldDB" id="A0A926DBV2"/>
<dbReference type="Proteomes" id="UP000620366">
    <property type="component" value="Unassembled WGS sequence"/>
</dbReference>
<organism evidence="1 2">
    <name type="scientific">Feifania hominis</name>
    <dbReference type="NCBI Taxonomy" id="2763660"/>
    <lineage>
        <taxon>Bacteria</taxon>
        <taxon>Bacillati</taxon>
        <taxon>Bacillota</taxon>
        <taxon>Clostridia</taxon>
        <taxon>Eubacteriales</taxon>
        <taxon>Feifaniaceae</taxon>
        <taxon>Feifania</taxon>
    </lineage>
</organism>
<keyword evidence="2" id="KW-1185">Reference proteome</keyword>